<feature type="transmembrane region" description="Helical" evidence="1">
    <location>
        <begin position="224"/>
        <end position="241"/>
    </location>
</feature>
<feature type="transmembrane region" description="Helical" evidence="1">
    <location>
        <begin position="7"/>
        <end position="28"/>
    </location>
</feature>
<accession>A0A433QP57</accession>
<feature type="transmembrane region" description="Helical" evidence="1">
    <location>
        <begin position="137"/>
        <end position="156"/>
    </location>
</feature>
<feature type="transmembrane region" description="Helical" evidence="1">
    <location>
        <begin position="176"/>
        <end position="194"/>
    </location>
</feature>
<dbReference type="PANTHER" id="PTHR33802">
    <property type="entry name" value="SI:CH211-161H7.5-RELATED"/>
    <property type="match status" value="1"/>
</dbReference>
<dbReference type="AlphaFoldDB" id="A0A433QP57"/>
<sequence length="262" mass="29533">MSNFHILLKVSNVIVYLWFLSATVYSTVGPNPDGDVIKSHLTYITPAHWINLAWTAVHFLLGGFVIYQWFEPAHDGTVHGVGWHFVISTLLNTLWFRLWNTGHLYLSFIAILFTASSVSFVFYNLEKHHPATNWFDRIFIHAPFSIWHGFVTVIATENLFSAFTTVSKDGPDNLHIILSVIGILFLASTAIGYVEYKHKKGDVVGALVISFSLYAIYDQQTNDYIRYAALGFAILTTLYPVRPYVFKALGRNTDPATAPLLG</sequence>
<gene>
    <name evidence="2" type="ORF">BC938DRAFT_477551</name>
</gene>
<keyword evidence="1" id="KW-1133">Transmembrane helix</keyword>
<feature type="transmembrane region" description="Helical" evidence="1">
    <location>
        <begin position="48"/>
        <end position="69"/>
    </location>
</feature>
<name>A0A433QP57_9FUNG</name>
<evidence type="ECO:0000313" key="3">
    <source>
        <dbReference type="Proteomes" id="UP000274822"/>
    </source>
</evidence>
<proteinExistence type="predicted"/>
<keyword evidence="1" id="KW-0812">Transmembrane</keyword>
<protein>
    <submittedName>
        <fullName evidence="2">Uncharacterized protein</fullName>
    </submittedName>
</protein>
<dbReference type="Proteomes" id="UP000274822">
    <property type="component" value="Unassembled WGS sequence"/>
</dbReference>
<reference evidence="2 3" key="1">
    <citation type="journal article" date="2018" name="New Phytol.">
        <title>Phylogenomics of Endogonaceae and evolution of mycorrhizas within Mucoromycota.</title>
        <authorList>
            <person name="Chang Y."/>
            <person name="Desiro A."/>
            <person name="Na H."/>
            <person name="Sandor L."/>
            <person name="Lipzen A."/>
            <person name="Clum A."/>
            <person name="Barry K."/>
            <person name="Grigoriev I.V."/>
            <person name="Martin F.M."/>
            <person name="Stajich J.E."/>
            <person name="Smith M.E."/>
            <person name="Bonito G."/>
            <person name="Spatafora J.W."/>
        </authorList>
    </citation>
    <scope>NUCLEOTIDE SEQUENCE [LARGE SCALE GENOMIC DNA]</scope>
    <source>
        <strain evidence="2 3">AD002</strain>
    </source>
</reference>
<feature type="transmembrane region" description="Helical" evidence="1">
    <location>
        <begin position="104"/>
        <end position="125"/>
    </location>
</feature>
<dbReference type="PANTHER" id="PTHR33802:SF1">
    <property type="entry name" value="XK-RELATED PROTEIN"/>
    <property type="match status" value="1"/>
</dbReference>
<keyword evidence="3" id="KW-1185">Reference proteome</keyword>
<keyword evidence="1" id="KW-0472">Membrane</keyword>
<dbReference type="EMBL" id="RBNJ01002817">
    <property type="protein sequence ID" value="RUS31566.1"/>
    <property type="molecule type" value="Genomic_DNA"/>
</dbReference>
<organism evidence="2 3">
    <name type="scientific">Jimgerdemannia flammicorona</name>
    <dbReference type="NCBI Taxonomy" id="994334"/>
    <lineage>
        <taxon>Eukaryota</taxon>
        <taxon>Fungi</taxon>
        <taxon>Fungi incertae sedis</taxon>
        <taxon>Mucoromycota</taxon>
        <taxon>Mucoromycotina</taxon>
        <taxon>Endogonomycetes</taxon>
        <taxon>Endogonales</taxon>
        <taxon>Endogonaceae</taxon>
        <taxon>Jimgerdemannia</taxon>
    </lineage>
</organism>
<evidence type="ECO:0000313" key="2">
    <source>
        <dbReference type="EMBL" id="RUS31566.1"/>
    </source>
</evidence>
<feature type="transmembrane region" description="Helical" evidence="1">
    <location>
        <begin position="81"/>
        <end position="98"/>
    </location>
</feature>
<evidence type="ECO:0000256" key="1">
    <source>
        <dbReference type="SAM" id="Phobius"/>
    </source>
</evidence>
<comment type="caution">
    <text evidence="2">The sequence shown here is derived from an EMBL/GenBank/DDBJ whole genome shotgun (WGS) entry which is preliminary data.</text>
</comment>